<organism evidence="1 2">
    <name type="scientific">Caenorhabditis tropicalis</name>
    <dbReference type="NCBI Taxonomy" id="1561998"/>
    <lineage>
        <taxon>Eukaryota</taxon>
        <taxon>Metazoa</taxon>
        <taxon>Ecdysozoa</taxon>
        <taxon>Nematoda</taxon>
        <taxon>Chromadorea</taxon>
        <taxon>Rhabditida</taxon>
        <taxon>Rhabditina</taxon>
        <taxon>Rhabditomorpha</taxon>
        <taxon>Rhabditoidea</taxon>
        <taxon>Rhabditidae</taxon>
        <taxon>Peloderinae</taxon>
        <taxon>Caenorhabditis</taxon>
    </lineage>
</organism>
<proteinExistence type="predicted"/>
<accession>A0A1I7V4W1</accession>
<sequence>MHSFISVLSKTKINALDESSRGLYKIESCQLHRLAIPHGSQKGNALPRRHHSRVLKKPPDTLTSIPQREEQKKTRNAKNFVEYLLILPTTSVFQRMQEMIE</sequence>
<keyword evidence="1" id="KW-1185">Reference proteome</keyword>
<protein>
    <submittedName>
        <fullName evidence="2">Uncharacterized protein</fullName>
    </submittedName>
</protein>
<reference evidence="2" key="1">
    <citation type="submission" date="2016-11" db="UniProtKB">
        <authorList>
            <consortium name="WormBaseParasite"/>
        </authorList>
    </citation>
    <scope>IDENTIFICATION</scope>
</reference>
<dbReference type="WBParaSite" id="Csp11.Scaffold78.g483.t1">
    <property type="protein sequence ID" value="Csp11.Scaffold78.g483.t1"/>
    <property type="gene ID" value="Csp11.Scaffold78.g483"/>
</dbReference>
<evidence type="ECO:0000313" key="1">
    <source>
        <dbReference type="Proteomes" id="UP000095282"/>
    </source>
</evidence>
<evidence type="ECO:0000313" key="2">
    <source>
        <dbReference type="WBParaSite" id="Csp11.Scaffold78.g483.t1"/>
    </source>
</evidence>
<dbReference type="Proteomes" id="UP000095282">
    <property type="component" value="Unplaced"/>
</dbReference>
<name>A0A1I7V4W1_9PELO</name>
<dbReference type="AlphaFoldDB" id="A0A1I7V4W1"/>